<dbReference type="RefSeq" id="WP_413778902.1">
    <property type="nucleotide sequence ID" value="NZ_JAUOZS010000001.1"/>
</dbReference>
<dbReference type="Proteomes" id="UP001254848">
    <property type="component" value="Unassembled WGS sequence"/>
</dbReference>
<gene>
    <name evidence="1" type="ORF">Q4T40_03740</name>
</gene>
<evidence type="ECO:0000313" key="1">
    <source>
        <dbReference type="EMBL" id="MDT8900352.1"/>
    </source>
</evidence>
<organism evidence="1 2">
    <name type="scientific">Anaeroselena agilis</name>
    <dbReference type="NCBI Taxonomy" id="3063788"/>
    <lineage>
        <taxon>Bacteria</taxon>
        <taxon>Bacillati</taxon>
        <taxon>Bacillota</taxon>
        <taxon>Negativicutes</taxon>
        <taxon>Acetonemataceae</taxon>
        <taxon>Anaeroselena</taxon>
    </lineage>
</organism>
<keyword evidence="2" id="KW-1185">Reference proteome</keyword>
<reference evidence="1 2" key="1">
    <citation type="submission" date="2023-07" db="EMBL/GenBank/DDBJ databases">
        <title>The novel representative of Negativicutes class, Anaeroselena agilis gen. nov. sp. nov.</title>
        <authorList>
            <person name="Prokofeva M.I."/>
            <person name="Elcheninov A.G."/>
            <person name="Klyukina A."/>
            <person name="Kublanov I.V."/>
            <person name="Frolov E.N."/>
            <person name="Podosokorskaya O.A."/>
        </authorList>
    </citation>
    <scope>NUCLEOTIDE SEQUENCE [LARGE SCALE GENOMIC DNA]</scope>
    <source>
        <strain evidence="1 2">4137-cl</strain>
    </source>
</reference>
<evidence type="ECO:0000313" key="2">
    <source>
        <dbReference type="Proteomes" id="UP001254848"/>
    </source>
</evidence>
<protein>
    <submittedName>
        <fullName evidence="1">Uncharacterized protein</fullName>
    </submittedName>
</protein>
<sequence>MLLAVDKAFLREFVSLPYMGKPVTAIGLYRAGCECDDTAVLVHKNVLLLDEDKAAKKAKKEGDSPRVQIVVIAKLLAEFVGGLEDLGALCFAIKHRNKQSIFKRYVLSETEHGQFHRFIIDSIDQGIELSEMLNIPHVDDLKRQFAHDPEKYNGFSQLYQQSAIQIIEAAKRYKNLGTHVGDIPNPRDYAYVICDALDTLKPQKRETRGVLVRAYNKIKHRFLVFEDRESLLQAMEKQDLGLEIGWYMLSRKPEDVWDLYKMTMGVSQCLFTVAGLLIILEDNGVDL</sequence>
<accession>A0ABU3NU66</accession>
<proteinExistence type="predicted"/>
<dbReference type="EMBL" id="JAUOZS010000001">
    <property type="protein sequence ID" value="MDT8900352.1"/>
    <property type="molecule type" value="Genomic_DNA"/>
</dbReference>
<name>A0ABU3NU66_9FIRM</name>
<comment type="caution">
    <text evidence="1">The sequence shown here is derived from an EMBL/GenBank/DDBJ whole genome shotgun (WGS) entry which is preliminary data.</text>
</comment>